<dbReference type="GO" id="GO:0003712">
    <property type="term" value="F:transcription coregulator activity"/>
    <property type="evidence" value="ECO:0007669"/>
    <property type="project" value="TreeGrafter"/>
</dbReference>
<keyword evidence="4" id="KW-0805">Transcription regulation</keyword>
<dbReference type="Proteomes" id="UP000015102">
    <property type="component" value="Unassembled WGS sequence"/>
</dbReference>
<keyword evidence="10" id="KW-1185">Reference proteome</keyword>
<comment type="subcellular location">
    <subcellularLocation>
        <location evidence="1">Nucleus</location>
    </subcellularLocation>
</comment>
<keyword evidence="6" id="KW-0804">Transcription</keyword>
<name>T1H4H7_MEGSC</name>
<protein>
    <recommendedName>
        <fullName evidence="3">Mediator of RNA polymerase II transcription subunit 24</fullName>
    </recommendedName>
    <alternativeName>
        <fullName evidence="8">Mediator complex subunit 24</fullName>
    </alternativeName>
</protein>
<evidence type="ECO:0000313" key="9">
    <source>
        <dbReference type="EnsemblMetazoa" id="MESCA011186-PA"/>
    </source>
</evidence>
<dbReference type="Pfam" id="PF11277">
    <property type="entry name" value="Med24_N"/>
    <property type="match status" value="1"/>
</dbReference>
<dbReference type="PANTHER" id="PTHR12898:SF1">
    <property type="entry name" value="MEDIATOR OF RNA POLYMERASE II TRANSCRIPTION SUBUNIT 24"/>
    <property type="match status" value="1"/>
</dbReference>
<organism evidence="9 10">
    <name type="scientific">Megaselia scalaris</name>
    <name type="common">Humpbacked fly</name>
    <name type="synonym">Phora scalaris</name>
    <dbReference type="NCBI Taxonomy" id="36166"/>
    <lineage>
        <taxon>Eukaryota</taxon>
        <taxon>Metazoa</taxon>
        <taxon>Ecdysozoa</taxon>
        <taxon>Arthropoda</taxon>
        <taxon>Hexapoda</taxon>
        <taxon>Insecta</taxon>
        <taxon>Pterygota</taxon>
        <taxon>Neoptera</taxon>
        <taxon>Endopterygota</taxon>
        <taxon>Diptera</taxon>
        <taxon>Brachycera</taxon>
        <taxon>Muscomorpha</taxon>
        <taxon>Platypezoidea</taxon>
        <taxon>Phoridae</taxon>
        <taxon>Megaseliini</taxon>
        <taxon>Megaselia</taxon>
    </lineage>
</organism>
<evidence type="ECO:0000313" key="10">
    <source>
        <dbReference type="Proteomes" id="UP000015102"/>
    </source>
</evidence>
<reference evidence="10" key="1">
    <citation type="submission" date="2013-02" db="EMBL/GenBank/DDBJ databases">
        <authorList>
            <person name="Hughes D."/>
        </authorList>
    </citation>
    <scope>NUCLEOTIDE SEQUENCE</scope>
    <source>
        <strain>Durham</strain>
        <strain evidence="10">NC isolate 2 -- Noor lab</strain>
    </source>
</reference>
<evidence type="ECO:0000256" key="7">
    <source>
        <dbReference type="ARBA" id="ARBA00023242"/>
    </source>
</evidence>
<evidence type="ECO:0000256" key="1">
    <source>
        <dbReference type="ARBA" id="ARBA00004123"/>
    </source>
</evidence>
<keyword evidence="7" id="KW-0539">Nucleus</keyword>
<dbReference type="GO" id="GO:0016592">
    <property type="term" value="C:mediator complex"/>
    <property type="evidence" value="ECO:0007669"/>
    <property type="project" value="InterPro"/>
</dbReference>
<dbReference type="GO" id="GO:0060261">
    <property type="term" value="P:positive regulation of transcription initiation by RNA polymerase II"/>
    <property type="evidence" value="ECO:0007669"/>
    <property type="project" value="TreeGrafter"/>
</dbReference>
<comment type="similarity">
    <text evidence="2">Belongs to the Mediator complex subunit 24 family.</text>
</comment>
<dbReference type="PANTHER" id="PTHR12898">
    <property type="entry name" value="MEDIATOR OF RNA POLYMERASE II TRANSCRIPTION SUBUNIT 24"/>
    <property type="match status" value="1"/>
</dbReference>
<evidence type="ECO:0000256" key="2">
    <source>
        <dbReference type="ARBA" id="ARBA00007864"/>
    </source>
</evidence>
<evidence type="ECO:0000256" key="3">
    <source>
        <dbReference type="ARBA" id="ARBA00019693"/>
    </source>
</evidence>
<sequence>MLILTINLIEKITKNEFIMGIYYIGKQEDMEISNKIAMKHNLIKKYSHITKQYTFLEAKLLLLTSLDSSNLEMKRLTEPQVESICYCTQPLLSMEIYLHLSADTQYYVSEVLMIQKLKNYSMSRLMYEILRACFISLSNINENTEDTSWAAFTFFKLPKIFKQLQAINSSNANPNLDYIPEVVEALKMLLDDTPLFDHLEQKCFGNNMEFLFKDWVKQKIINEKYCAHFQAERSAQSSQVMKQDVVSPIQSLITSVHRAAAPLTAIIKTLNSDSNKVQEGVCNVLGQALVGKLLCISII</sequence>
<dbReference type="EMBL" id="CAQQ02388575">
    <property type="status" value="NOT_ANNOTATED_CDS"/>
    <property type="molecule type" value="Genomic_DNA"/>
</dbReference>
<dbReference type="AlphaFoldDB" id="T1H4H7"/>
<reference evidence="9" key="2">
    <citation type="submission" date="2015-06" db="UniProtKB">
        <authorList>
            <consortium name="EnsemblMetazoa"/>
        </authorList>
    </citation>
    <scope>IDENTIFICATION</scope>
</reference>
<evidence type="ECO:0000256" key="6">
    <source>
        <dbReference type="ARBA" id="ARBA00023163"/>
    </source>
</evidence>
<dbReference type="HOGENOM" id="CLU_931505_0_0_1"/>
<dbReference type="STRING" id="36166.T1H4H7"/>
<keyword evidence="5" id="KW-0010">Activator</keyword>
<evidence type="ECO:0000256" key="5">
    <source>
        <dbReference type="ARBA" id="ARBA00023159"/>
    </source>
</evidence>
<dbReference type="InterPro" id="IPR021429">
    <property type="entry name" value="Mediator_Med24"/>
</dbReference>
<evidence type="ECO:0000256" key="8">
    <source>
        <dbReference type="ARBA" id="ARBA00031960"/>
    </source>
</evidence>
<accession>T1H4H7</accession>
<proteinExistence type="inferred from homology"/>
<evidence type="ECO:0000256" key="4">
    <source>
        <dbReference type="ARBA" id="ARBA00023015"/>
    </source>
</evidence>
<dbReference type="EnsemblMetazoa" id="MESCA011186-RA">
    <property type="protein sequence ID" value="MESCA011186-PA"/>
    <property type="gene ID" value="MESCA011186"/>
</dbReference>